<dbReference type="Pfam" id="PF04991">
    <property type="entry name" value="LicD"/>
    <property type="match status" value="2"/>
</dbReference>
<evidence type="ECO:0000256" key="4">
    <source>
        <dbReference type="ARBA" id="ARBA00023136"/>
    </source>
</evidence>
<evidence type="ECO:0000259" key="6">
    <source>
        <dbReference type="Pfam" id="PF04991"/>
    </source>
</evidence>
<dbReference type="InterPro" id="IPR007074">
    <property type="entry name" value="LicD/FKTN/FKRP_NTP_transf"/>
</dbReference>
<feature type="signal peptide" evidence="5">
    <location>
        <begin position="1"/>
        <end position="20"/>
    </location>
</feature>
<reference evidence="7" key="2">
    <citation type="journal article" date="2023" name="IMA Fungus">
        <title>Comparative genomic study of the Penicillium genus elucidates a diverse pangenome and 15 lateral gene transfer events.</title>
        <authorList>
            <person name="Petersen C."/>
            <person name="Sorensen T."/>
            <person name="Nielsen M.R."/>
            <person name="Sondergaard T.E."/>
            <person name="Sorensen J.L."/>
            <person name="Fitzpatrick D.A."/>
            <person name="Frisvad J.C."/>
            <person name="Nielsen K.L."/>
        </authorList>
    </citation>
    <scope>NUCLEOTIDE SEQUENCE</scope>
    <source>
        <strain evidence="7">IBT 19713</strain>
    </source>
</reference>
<protein>
    <recommendedName>
        <fullName evidence="6">LicD/FKTN/FKRP nucleotidyltransferase domain-containing protein</fullName>
    </recommendedName>
</protein>
<reference evidence="7" key="1">
    <citation type="submission" date="2022-11" db="EMBL/GenBank/DDBJ databases">
        <authorList>
            <person name="Petersen C."/>
        </authorList>
    </citation>
    <scope>NUCLEOTIDE SEQUENCE</scope>
    <source>
        <strain evidence="7">IBT 19713</strain>
    </source>
</reference>
<keyword evidence="8" id="KW-1185">Reference proteome</keyword>
<dbReference type="GO" id="GO:0009100">
    <property type="term" value="P:glycoprotein metabolic process"/>
    <property type="evidence" value="ECO:0007669"/>
    <property type="project" value="UniProtKB-ARBA"/>
</dbReference>
<evidence type="ECO:0000313" key="8">
    <source>
        <dbReference type="Proteomes" id="UP001150941"/>
    </source>
</evidence>
<dbReference type="GO" id="GO:0016020">
    <property type="term" value="C:membrane"/>
    <property type="evidence" value="ECO:0007669"/>
    <property type="project" value="UniProtKB-SubCell"/>
</dbReference>
<evidence type="ECO:0000256" key="3">
    <source>
        <dbReference type="ARBA" id="ARBA00022989"/>
    </source>
</evidence>
<name>A0A9W9PIX3_9EURO</name>
<accession>A0A9W9PIX3</accession>
<keyword evidence="4" id="KW-0472">Membrane</keyword>
<proteinExistence type="predicted"/>
<dbReference type="PANTHER" id="PTHR15407">
    <property type="entry name" value="FUKUTIN-RELATED"/>
    <property type="match status" value="1"/>
</dbReference>
<gene>
    <name evidence="7" type="ORF">N7468_001070</name>
</gene>
<sequence>MHNFIPSLLGAFGVFTTTLAQVSTPPGASTALDRIANANKPTFADVRESVAKQYEEEGPLPTEKYFHESRFHHHYDDRFANSTLPEEQVIPHLIALVQAYLKTMRAIGAETWIMHGTLLAWWWNQKIFPWDNDLDVQVTEPTIHFLADYHNFTDHHFEIPGVDGGRTYLLEINPNHVVKTTEDWLNVIDGRWIDKSSGLFIDITAVRPDVAKRASGHPEALMCKDKHRYKESDIFPLRNSYFEGVPVRIPYNYAGVLREEYGSRSLTNTEFWG</sequence>
<keyword evidence="2" id="KW-0812">Transmembrane</keyword>
<feature type="domain" description="LicD/FKTN/FKRP nucleotidyltransferase" evidence="6">
    <location>
        <begin position="224"/>
        <end position="262"/>
    </location>
</feature>
<feature type="chain" id="PRO_5040915197" description="LicD/FKTN/FKRP nucleotidyltransferase domain-containing protein" evidence="5">
    <location>
        <begin position="21"/>
        <end position="273"/>
    </location>
</feature>
<organism evidence="7 8">
    <name type="scientific">Penicillium chermesinum</name>
    <dbReference type="NCBI Taxonomy" id="63820"/>
    <lineage>
        <taxon>Eukaryota</taxon>
        <taxon>Fungi</taxon>
        <taxon>Dikarya</taxon>
        <taxon>Ascomycota</taxon>
        <taxon>Pezizomycotina</taxon>
        <taxon>Eurotiomycetes</taxon>
        <taxon>Eurotiomycetidae</taxon>
        <taxon>Eurotiales</taxon>
        <taxon>Aspergillaceae</taxon>
        <taxon>Penicillium</taxon>
    </lineage>
</organism>
<dbReference type="Proteomes" id="UP001150941">
    <property type="component" value="Unassembled WGS sequence"/>
</dbReference>
<feature type="domain" description="LicD/FKTN/FKRP nucleotidyltransferase" evidence="6">
    <location>
        <begin position="109"/>
        <end position="209"/>
    </location>
</feature>
<dbReference type="PANTHER" id="PTHR15407:SF32">
    <property type="entry name" value="PROTEIN (MNN4), PUTATIVE (AFU_ORTHOLOGUE AFUA_1G03790)-RELATED"/>
    <property type="match status" value="1"/>
</dbReference>
<evidence type="ECO:0000256" key="2">
    <source>
        <dbReference type="ARBA" id="ARBA00022692"/>
    </source>
</evidence>
<dbReference type="OrthoDB" id="444255at2759"/>
<dbReference type="EMBL" id="JAPQKS010000002">
    <property type="protein sequence ID" value="KAJ5246087.1"/>
    <property type="molecule type" value="Genomic_DNA"/>
</dbReference>
<comment type="caution">
    <text evidence="7">The sequence shown here is derived from an EMBL/GenBank/DDBJ whole genome shotgun (WGS) entry which is preliminary data.</text>
</comment>
<evidence type="ECO:0000256" key="1">
    <source>
        <dbReference type="ARBA" id="ARBA00004167"/>
    </source>
</evidence>
<dbReference type="InterPro" id="IPR009644">
    <property type="entry name" value="FKTN/MNN4/W02B3.4-1"/>
</dbReference>
<comment type="subcellular location">
    <subcellularLocation>
        <location evidence="1">Membrane</location>
        <topology evidence="1">Single-pass membrane protein</topology>
    </subcellularLocation>
</comment>
<keyword evidence="3" id="KW-1133">Transmembrane helix</keyword>
<keyword evidence="5" id="KW-0732">Signal</keyword>
<evidence type="ECO:0000256" key="5">
    <source>
        <dbReference type="SAM" id="SignalP"/>
    </source>
</evidence>
<dbReference type="GeneID" id="83197670"/>
<dbReference type="RefSeq" id="XP_058333508.1">
    <property type="nucleotide sequence ID" value="XM_058470367.1"/>
</dbReference>
<dbReference type="AlphaFoldDB" id="A0A9W9PIX3"/>
<evidence type="ECO:0000313" key="7">
    <source>
        <dbReference type="EMBL" id="KAJ5246087.1"/>
    </source>
</evidence>